<dbReference type="RefSeq" id="WP_063706127.1">
    <property type="nucleotide sequence ID" value="NZ_LUUB01000092.1"/>
</dbReference>
<name>A0A176YEV4_9BRAD</name>
<evidence type="ECO:0000256" key="1">
    <source>
        <dbReference type="SAM" id="SignalP"/>
    </source>
</evidence>
<feature type="signal peptide" evidence="1">
    <location>
        <begin position="1"/>
        <end position="22"/>
    </location>
</feature>
<reference evidence="2 3" key="1">
    <citation type="submission" date="2016-03" db="EMBL/GenBank/DDBJ databases">
        <title>Draft Genome Sequence of the Strain BR 10245 (Bradyrhizobium sp.) isolated from nodules of Centrolobium paraense.</title>
        <authorList>
            <person name="Simoes-Araujo J.L.Sr."/>
            <person name="Barauna A.C."/>
            <person name="Silva K."/>
            <person name="Zilli J.E."/>
        </authorList>
    </citation>
    <scope>NUCLEOTIDE SEQUENCE [LARGE SCALE GENOMIC DNA]</scope>
    <source>
        <strain evidence="2 3">BR 10245</strain>
    </source>
</reference>
<dbReference type="STRING" id="1505087.AYJ54_25565"/>
<comment type="caution">
    <text evidence="2">The sequence shown here is derived from an EMBL/GenBank/DDBJ whole genome shotgun (WGS) entry which is preliminary data.</text>
</comment>
<dbReference type="AlphaFoldDB" id="A0A176YEV4"/>
<protein>
    <submittedName>
        <fullName evidence="2">Uncharacterized protein</fullName>
    </submittedName>
</protein>
<keyword evidence="1" id="KW-0732">Signal</keyword>
<feature type="chain" id="PRO_5008054611" evidence="1">
    <location>
        <begin position="23"/>
        <end position="258"/>
    </location>
</feature>
<evidence type="ECO:0000313" key="2">
    <source>
        <dbReference type="EMBL" id="OAF02996.1"/>
    </source>
</evidence>
<sequence>MKKRTGCMIIALLLCGAAPALAQTTPSPQQHLPLQKTIGQASPEIVPSLIVMNARGASLQGGKLTLTGVAPNSIVFADRPVRAAGHALTTHLLEEWAPNNESDESFTKDPPNGTISVFNTDGSKIRDAVVTLKTAKLDGDKLTFDVDVLEGELTGGDGPAALFIDRFGFGGFHAGGFHAGGFRAGGFHAGDVGRVGAVGVGRVGAVGVGYHPYVARGAWYRGAPYAAAAVGGAALGAAAAGAAAANPYCGYYPYPPCY</sequence>
<accession>A0A176YEV4</accession>
<dbReference type="EMBL" id="LUUB01000092">
    <property type="protein sequence ID" value="OAF02996.1"/>
    <property type="molecule type" value="Genomic_DNA"/>
</dbReference>
<evidence type="ECO:0000313" key="3">
    <source>
        <dbReference type="Proteomes" id="UP000076959"/>
    </source>
</evidence>
<keyword evidence="3" id="KW-1185">Reference proteome</keyword>
<gene>
    <name evidence="2" type="ORF">AYJ54_25565</name>
</gene>
<dbReference type="OrthoDB" id="424374at2"/>
<dbReference type="Proteomes" id="UP000076959">
    <property type="component" value="Unassembled WGS sequence"/>
</dbReference>
<proteinExistence type="predicted"/>
<organism evidence="2 3">
    <name type="scientific">Bradyrhizobium centrolobii</name>
    <dbReference type="NCBI Taxonomy" id="1505087"/>
    <lineage>
        <taxon>Bacteria</taxon>
        <taxon>Pseudomonadati</taxon>
        <taxon>Pseudomonadota</taxon>
        <taxon>Alphaproteobacteria</taxon>
        <taxon>Hyphomicrobiales</taxon>
        <taxon>Nitrobacteraceae</taxon>
        <taxon>Bradyrhizobium</taxon>
    </lineage>
</organism>